<dbReference type="RefSeq" id="WP_004080358.1">
    <property type="nucleotide sequence ID" value="NZ_VIRB01000136.1"/>
</dbReference>
<gene>
    <name evidence="2" type="ORF">FMM80_22470</name>
</gene>
<dbReference type="Proteomes" id="UP000474104">
    <property type="component" value="Unassembled WGS sequence"/>
</dbReference>
<feature type="compositionally biased region" description="Low complexity" evidence="1">
    <location>
        <begin position="45"/>
        <end position="63"/>
    </location>
</feature>
<name>A0A9X5CBK0_9FIRM</name>
<dbReference type="OrthoDB" id="9784061at2"/>
<dbReference type="PROSITE" id="PS51257">
    <property type="entry name" value="PROKAR_LIPOPROTEIN"/>
    <property type="match status" value="1"/>
</dbReference>
<organism evidence="2 3">
    <name type="scientific">Schaedlerella arabinosiphila</name>
    <dbReference type="NCBI Taxonomy" id="2044587"/>
    <lineage>
        <taxon>Bacteria</taxon>
        <taxon>Bacillati</taxon>
        <taxon>Bacillota</taxon>
        <taxon>Clostridia</taxon>
        <taxon>Lachnospirales</taxon>
        <taxon>Lachnospiraceae</taxon>
        <taxon>Schaedlerella</taxon>
    </lineage>
</organism>
<dbReference type="Pfam" id="PF19546">
    <property type="entry name" value="DUF6070"/>
    <property type="match status" value="1"/>
</dbReference>
<evidence type="ECO:0008006" key="4">
    <source>
        <dbReference type="Google" id="ProtNLM"/>
    </source>
</evidence>
<dbReference type="InterPro" id="IPR045714">
    <property type="entry name" value="DUF6070"/>
</dbReference>
<dbReference type="AlphaFoldDB" id="A0A9X5CBK0"/>
<comment type="caution">
    <text evidence="2">The sequence shown here is derived from an EMBL/GenBank/DDBJ whole genome shotgun (WGS) entry which is preliminary data.</text>
</comment>
<reference evidence="2 3" key="1">
    <citation type="submission" date="2019-07" db="EMBL/GenBank/DDBJ databases">
        <title>Draft genome sequences of 15 bacterial species constituting the stable defined intestinal microbiota of the GM15 gnotobiotic mouse model.</title>
        <authorList>
            <person name="Elie C."/>
            <person name="Mathieu A."/>
            <person name="Saliou A."/>
            <person name="Darnaud M."/>
            <person name="Leulier F."/>
            <person name="Tamellini A."/>
        </authorList>
    </citation>
    <scope>NUCLEOTIDE SEQUENCE [LARGE SCALE GENOMIC DNA]</scope>
    <source>
        <strain evidence="3">ASF 502</strain>
    </source>
</reference>
<dbReference type="EMBL" id="VIRB01000136">
    <property type="protein sequence ID" value="NDO71263.1"/>
    <property type="molecule type" value="Genomic_DNA"/>
</dbReference>
<accession>A0A9X5CBK0</accession>
<proteinExistence type="predicted"/>
<sequence>MDHKKRYRLPLVMMLIFLIITGCSAYSRSAPQESSPAREIRAAENKQNGQTRQNRQNQPPKNNLSPIPSILSESCCGIFEEAVRTDTTDTLETAARLVERIGESGYPAVDCQNQVNMVNGDRAVDFCRQAKAGKQAELTIFSVEYSGGLTQYDLQADAGELSVTRSYYHFEDGELKQKNTCTYPADFWEYTEEGYLLFCGSYFSQEYYIYAVNDVTACTALRVEPLDEEYRQMNRKYILPVGYGLNNLFLTDWNEQDIGQLDVYDLFDKLYPLVRGETVPYRMDENLGVGAVYQIPGEEFEQVIQTYLHIDRETLCSKAVYFPEEGVYEYKPRGLHEAESADVPYPEVTGCRKNPDGTFTLTVNAVYMRNNTSKAFSHEVVIRSLEGERFQYVSNRVIPSQDNFDPVWRRERLTKEQWEEFYGEN</sequence>
<evidence type="ECO:0000313" key="3">
    <source>
        <dbReference type="Proteomes" id="UP000474104"/>
    </source>
</evidence>
<evidence type="ECO:0000256" key="1">
    <source>
        <dbReference type="SAM" id="MobiDB-lite"/>
    </source>
</evidence>
<evidence type="ECO:0000313" key="2">
    <source>
        <dbReference type="EMBL" id="NDO71263.1"/>
    </source>
</evidence>
<feature type="region of interest" description="Disordered" evidence="1">
    <location>
        <begin position="30"/>
        <end position="68"/>
    </location>
</feature>
<protein>
    <recommendedName>
        <fullName evidence="4">Short-chain isoprenyl diphosphate synthase</fullName>
    </recommendedName>
</protein>